<gene>
    <name evidence="1" type="ORF">MLD38_009630</name>
</gene>
<comment type="caution">
    <text evidence="1">The sequence shown here is derived from an EMBL/GenBank/DDBJ whole genome shotgun (WGS) entry which is preliminary data.</text>
</comment>
<keyword evidence="2" id="KW-1185">Reference proteome</keyword>
<evidence type="ECO:0000313" key="1">
    <source>
        <dbReference type="EMBL" id="KAI4383833.1"/>
    </source>
</evidence>
<dbReference type="Proteomes" id="UP001057402">
    <property type="component" value="Chromosome 3"/>
</dbReference>
<evidence type="ECO:0000313" key="2">
    <source>
        <dbReference type="Proteomes" id="UP001057402"/>
    </source>
</evidence>
<proteinExistence type="predicted"/>
<organism evidence="1 2">
    <name type="scientific">Melastoma candidum</name>
    <dbReference type="NCBI Taxonomy" id="119954"/>
    <lineage>
        <taxon>Eukaryota</taxon>
        <taxon>Viridiplantae</taxon>
        <taxon>Streptophyta</taxon>
        <taxon>Embryophyta</taxon>
        <taxon>Tracheophyta</taxon>
        <taxon>Spermatophyta</taxon>
        <taxon>Magnoliopsida</taxon>
        <taxon>eudicotyledons</taxon>
        <taxon>Gunneridae</taxon>
        <taxon>Pentapetalae</taxon>
        <taxon>rosids</taxon>
        <taxon>malvids</taxon>
        <taxon>Myrtales</taxon>
        <taxon>Melastomataceae</taxon>
        <taxon>Melastomatoideae</taxon>
        <taxon>Melastomateae</taxon>
        <taxon>Melastoma</taxon>
    </lineage>
</organism>
<reference evidence="2" key="1">
    <citation type="journal article" date="2023" name="Front. Plant Sci.">
        <title>Chromosomal-level genome assembly of Melastoma candidum provides insights into trichome evolution.</title>
        <authorList>
            <person name="Zhong Y."/>
            <person name="Wu W."/>
            <person name="Sun C."/>
            <person name="Zou P."/>
            <person name="Liu Y."/>
            <person name="Dai S."/>
            <person name="Zhou R."/>
        </authorList>
    </citation>
    <scope>NUCLEOTIDE SEQUENCE [LARGE SCALE GENOMIC DNA]</scope>
</reference>
<name>A0ACB9RXU1_9MYRT</name>
<dbReference type="EMBL" id="CM042882">
    <property type="protein sequence ID" value="KAI4383833.1"/>
    <property type="molecule type" value="Genomic_DNA"/>
</dbReference>
<sequence>MASAQFTNSRFVGDRSVLRPSYSSLSDSARRAPIKGKFGPGHAYASVVDSVSCRQMYLRSYTFSRKENVPEKTRKYIEGVKRKVSGARSGLMARKVRAKDDQASCSALFSAVARFLTCTSRIDGAIKDGRRYSY</sequence>
<accession>A0ACB9RXU1</accession>
<protein>
    <submittedName>
        <fullName evidence="1">Uncharacterized protein</fullName>
    </submittedName>
</protein>